<evidence type="ECO:0000256" key="5">
    <source>
        <dbReference type="PROSITE-ProRule" id="PRU00335"/>
    </source>
</evidence>
<dbReference type="GO" id="GO:0000976">
    <property type="term" value="F:transcription cis-regulatory region binding"/>
    <property type="evidence" value="ECO:0007669"/>
    <property type="project" value="TreeGrafter"/>
</dbReference>
<keyword evidence="3 5" id="KW-0238">DNA-binding</keyword>
<name>A0AA46H919_9XANT</name>
<dbReference type="EMBL" id="UIHB01000001">
    <property type="protein sequence ID" value="SUZ26743.1"/>
    <property type="molecule type" value="Genomic_DNA"/>
</dbReference>
<dbReference type="SUPFAM" id="SSF48498">
    <property type="entry name" value="Tetracyclin repressor-like, C-terminal domain"/>
    <property type="match status" value="1"/>
</dbReference>
<evidence type="ECO:0000259" key="6">
    <source>
        <dbReference type="PROSITE" id="PS50977"/>
    </source>
</evidence>
<organism evidence="7 8">
    <name type="scientific">Xanthomonas euroxanthea</name>
    <dbReference type="NCBI Taxonomy" id="2259622"/>
    <lineage>
        <taxon>Bacteria</taxon>
        <taxon>Pseudomonadati</taxon>
        <taxon>Pseudomonadota</taxon>
        <taxon>Gammaproteobacteria</taxon>
        <taxon>Lysobacterales</taxon>
        <taxon>Lysobacteraceae</taxon>
        <taxon>Xanthomonas</taxon>
    </lineage>
</organism>
<dbReference type="SUPFAM" id="SSF46689">
    <property type="entry name" value="Homeodomain-like"/>
    <property type="match status" value="1"/>
</dbReference>
<keyword evidence="8" id="KW-1185">Reference proteome</keyword>
<dbReference type="InterPro" id="IPR001647">
    <property type="entry name" value="HTH_TetR"/>
</dbReference>
<keyword evidence="2" id="KW-0805">Transcription regulation</keyword>
<accession>A0AA46H919</accession>
<dbReference type="InterPro" id="IPR036271">
    <property type="entry name" value="Tet_transcr_reg_TetR-rel_C_sf"/>
</dbReference>
<feature type="domain" description="HTH tetR-type" evidence="6">
    <location>
        <begin position="15"/>
        <end position="75"/>
    </location>
</feature>
<dbReference type="PROSITE" id="PS50977">
    <property type="entry name" value="HTH_TETR_2"/>
    <property type="match status" value="1"/>
</dbReference>
<dbReference type="PRINTS" id="PR00455">
    <property type="entry name" value="HTHTETR"/>
</dbReference>
<dbReference type="Gene3D" id="1.10.357.10">
    <property type="entry name" value="Tetracycline Repressor, domain 2"/>
    <property type="match status" value="1"/>
</dbReference>
<evidence type="ECO:0000256" key="1">
    <source>
        <dbReference type="ARBA" id="ARBA00022491"/>
    </source>
</evidence>
<dbReference type="AlphaFoldDB" id="A0AA46H919"/>
<evidence type="ECO:0000256" key="2">
    <source>
        <dbReference type="ARBA" id="ARBA00023015"/>
    </source>
</evidence>
<dbReference type="PANTHER" id="PTHR30055">
    <property type="entry name" value="HTH-TYPE TRANSCRIPTIONAL REGULATOR RUTR"/>
    <property type="match status" value="1"/>
</dbReference>
<protein>
    <submittedName>
        <fullName evidence="7">TetR/AcrR family transcriptional regulator</fullName>
    </submittedName>
</protein>
<feature type="DNA-binding region" description="H-T-H motif" evidence="5">
    <location>
        <begin position="38"/>
        <end position="57"/>
    </location>
</feature>
<dbReference type="PANTHER" id="PTHR30055:SF223">
    <property type="entry name" value="HTH-TYPE TRANSCRIPTIONAL REGULATOR UIDR"/>
    <property type="match status" value="1"/>
</dbReference>
<dbReference type="InterPro" id="IPR050109">
    <property type="entry name" value="HTH-type_TetR-like_transc_reg"/>
</dbReference>
<evidence type="ECO:0000256" key="4">
    <source>
        <dbReference type="ARBA" id="ARBA00023163"/>
    </source>
</evidence>
<dbReference type="InterPro" id="IPR009057">
    <property type="entry name" value="Homeodomain-like_sf"/>
</dbReference>
<dbReference type="GO" id="GO:0003700">
    <property type="term" value="F:DNA-binding transcription factor activity"/>
    <property type="evidence" value="ECO:0007669"/>
    <property type="project" value="TreeGrafter"/>
</dbReference>
<evidence type="ECO:0000256" key="3">
    <source>
        <dbReference type="ARBA" id="ARBA00023125"/>
    </source>
</evidence>
<comment type="caution">
    <text evidence="7">The sequence shown here is derived from an EMBL/GenBank/DDBJ whole genome shotgun (WGS) entry which is preliminary data.</text>
</comment>
<dbReference type="InterPro" id="IPR039538">
    <property type="entry name" value="BetI_C"/>
</dbReference>
<evidence type="ECO:0000313" key="7">
    <source>
        <dbReference type="EMBL" id="SUZ26743.1"/>
    </source>
</evidence>
<dbReference type="Pfam" id="PF00440">
    <property type="entry name" value="TetR_N"/>
    <property type="match status" value="1"/>
</dbReference>
<dbReference type="Pfam" id="PF13977">
    <property type="entry name" value="TetR_C_6"/>
    <property type="match status" value="1"/>
</dbReference>
<reference evidence="7 8" key="1">
    <citation type="submission" date="2018-06" db="EMBL/GenBank/DDBJ databases">
        <authorList>
            <person name="Pothier F. J."/>
        </authorList>
    </citation>
    <scope>NUCLEOTIDE SEQUENCE [LARGE SCALE GENOMIC DNA]</scope>
    <source>
        <strain evidence="7 8">CPBF 424</strain>
    </source>
</reference>
<sequence>MMSVVSDPLDAQKGEMRRQQVLDAAAICFRRHGFHGTSIARICSEAGMSPGHIYHYFANKDSIVEAIARREEHDMAQLAREVELDPLGGSVAERLTRLVDASLAKVLEPEHVQLRLELAAEGARNTAIHRILAQSDAIVLKQFIDAAERCGLPPGMDRTQLTTAMMMITAAFNGFMVRAATGQQADRQAIAKFVKQLINALLEPAHAPP</sequence>
<evidence type="ECO:0000313" key="8">
    <source>
        <dbReference type="Proteomes" id="UP000254168"/>
    </source>
</evidence>
<proteinExistence type="predicted"/>
<dbReference type="Proteomes" id="UP000254168">
    <property type="component" value="Unassembled WGS sequence"/>
</dbReference>
<keyword evidence="1" id="KW-0678">Repressor</keyword>
<keyword evidence="4" id="KW-0804">Transcription</keyword>
<gene>
    <name evidence="7" type="ORF">CPBF424_05020</name>
</gene>